<reference evidence="7" key="1">
    <citation type="submission" date="2021-01" db="EMBL/GenBank/DDBJ databases">
        <authorList>
            <person name="Corre E."/>
            <person name="Pelletier E."/>
            <person name="Niang G."/>
            <person name="Scheremetjew M."/>
            <person name="Finn R."/>
            <person name="Kale V."/>
            <person name="Holt S."/>
            <person name="Cochrane G."/>
            <person name="Meng A."/>
            <person name="Brown T."/>
            <person name="Cohen L."/>
        </authorList>
    </citation>
    <scope>NUCLEOTIDE SEQUENCE</scope>
    <source>
        <strain evidence="7">CCMP1594</strain>
    </source>
</reference>
<evidence type="ECO:0000259" key="6">
    <source>
        <dbReference type="PROSITE" id="PS50056"/>
    </source>
</evidence>
<feature type="domain" description="Tyrosine specific protein phosphatases" evidence="6">
    <location>
        <begin position="150"/>
        <end position="210"/>
    </location>
</feature>
<dbReference type="PROSITE" id="PS50054">
    <property type="entry name" value="TYR_PHOSPHATASE_DUAL"/>
    <property type="match status" value="1"/>
</dbReference>
<protein>
    <recommendedName>
        <fullName evidence="2">protein-tyrosine-phosphatase</fullName>
        <ecNumber evidence="2">3.1.3.48</ecNumber>
    </recommendedName>
</protein>
<evidence type="ECO:0000313" key="7">
    <source>
        <dbReference type="EMBL" id="CAE0806020.1"/>
    </source>
</evidence>
<dbReference type="EC" id="3.1.3.48" evidence="2"/>
<dbReference type="PROSITE" id="PS50056">
    <property type="entry name" value="TYR_PHOSPHATASE_2"/>
    <property type="match status" value="1"/>
</dbReference>
<dbReference type="InterPro" id="IPR029021">
    <property type="entry name" value="Prot-tyrosine_phosphatase-like"/>
</dbReference>
<dbReference type="InterPro" id="IPR000387">
    <property type="entry name" value="Tyr_Pase_dom"/>
</dbReference>
<evidence type="ECO:0000256" key="4">
    <source>
        <dbReference type="ARBA" id="ARBA00022912"/>
    </source>
</evidence>
<dbReference type="Gene3D" id="3.90.190.10">
    <property type="entry name" value="Protein tyrosine phosphatase superfamily"/>
    <property type="match status" value="1"/>
</dbReference>
<dbReference type="SMART" id="SM00195">
    <property type="entry name" value="DSPc"/>
    <property type="match status" value="1"/>
</dbReference>
<name>A0A7S4CTL0_9EUGL</name>
<dbReference type="InterPro" id="IPR000340">
    <property type="entry name" value="Dual-sp_phosphatase_cat-dom"/>
</dbReference>
<keyword evidence="4" id="KW-0904">Protein phosphatase</keyword>
<evidence type="ECO:0000256" key="1">
    <source>
        <dbReference type="ARBA" id="ARBA00008601"/>
    </source>
</evidence>
<dbReference type="InterPro" id="IPR020422">
    <property type="entry name" value="TYR_PHOSPHATASE_DUAL_dom"/>
</dbReference>
<gene>
    <name evidence="7" type="ORF">EGYM00163_LOCUS17146</name>
</gene>
<evidence type="ECO:0000256" key="2">
    <source>
        <dbReference type="ARBA" id="ARBA00013064"/>
    </source>
</evidence>
<dbReference type="GO" id="GO:0005737">
    <property type="term" value="C:cytoplasm"/>
    <property type="evidence" value="ECO:0007669"/>
    <property type="project" value="TreeGrafter"/>
</dbReference>
<keyword evidence="3" id="KW-0378">Hydrolase</keyword>
<dbReference type="SUPFAM" id="SSF52799">
    <property type="entry name" value="(Phosphotyrosine protein) phosphatases II"/>
    <property type="match status" value="1"/>
</dbReference>
<dbReference type="EMBL" id="HBJA01048534">
    <property type="protein sequence ID" value="CAE0806020.1"/>
    <property type="molecule type" value="Transcribed_RNA"/>
</dbReference>
<dbReference type="PANTHER" id="PTHR10159:SF529">
    <property type="entry name" value="TYROSINE-PROTEIN PHOSPHATASE DOMAIN-CONTAINING PROTEIN"/>
    <property type="match status" value="1"/>
</dbReference>
<proteinExistence type="inferred from homology"/>
<dbReference type="GO" id="GO:0043409">
    <property type="term" value="P:negative regulation of MAPK cascade"/>
    <property type="evidence" value="ECO:0007669"/>
    <property type="project" value="TreeGrafter"/>
</dbReference>
<dbReference type="GO" id="GO:0004725">
    <property type="term" value="F:protein tyrosine phosphatase activity"/>
    <property type="evidence" value="ECO:0007669"/>
    <property type="project" value="UniProtKB-EC"/>
</dbReference>
<evidence type="ECO:0000259" key="5">
    <source>
        <dbReference type="PROSITE" id="PS50054"/>
    </source>
</evidence>
<dbReference type="CDD" id="cd14498">
    <property type="entry name" value="DSP"/>
    <property type="match status" value="1"/>
</dbReference>
<dbReference type="PANTHER" id="PTHR10159">
    <property type="entry name" value="DUAL SPECIFICITY PROTEIN PHOSPHATASE"/>
    <property type="match status" value="1"/>
</dbReference>
<accession>A0A7S4CTL0</accession>
<comment type="similarity">
    <text evidence="1">Belongs to the protein-tyrosine phosphatase family. Non-receptor class dual specificity subfamily.</text>
</comment>
<dbReference type="AlphaFoldDB" id="A0A7S4CTL0"/>
<dbReference type="InterPro" id="IPR016130">
    <property type="entry name" value="Tyr_Pase_AS"/>
</dbReference>
<sequence length="262" mass="29102">MPDHVLQQLASLQTQMTGLASAMEEAESSEAYDIASEKHKGLLQQHKALATALEAETEGLVDAMAEVFRQDFDGMRSLPQPAAVLPHIYLGGEEEACAVQQMMELGIGAVVNCAAEHCMTSPASYPTDWDYIEFQAFDTELYPLLTNHFEAFESFTRQAKGKDRKVLVHCVAGANRSAALCVAYLVNDGVPLMEAVEKVYTLRPIILSNPGFRRQLVEFARQCEQKTGLTLLPTADALSELRERMRIKIGPKKEFDWSLYIS</sequence>
<dbReference type="Pfam" id="PF00782">
    <property type="entry name" value="DSPc"/>
    <property type="match status" value="1"/>
</dbReference>
<feature type="domain" description="Tyrosine-protein phosphatase" evidence="5">
    <location>
        <begin position="80"/>
        <end position="225"/>
    </location>
</feature>
<evidence type="ECO:0000256" key="3">
    <source>
        <dbReference type="ARBA" id="ARBA00022801"/>
    </source>
</evidence>
<organism evidence="7">
    <name type="scientific">Eutreptiella gymnastica</name>
    <dbReference type="NCBI Taxonomy" id="73025"/>
    <lineage>
        <taxon>Eukaryota</taxon>
        <taxon>Discoba</taxon>
        <taxon>Euglenozoa</taxon>
        <taxon>Euglenida</taxon>
        <taxon>Spirocuta</taxon>
        <taxon>Euglenophyceae</taxon>
        <taxon>Eutreptiales</taxon>
        <taxon>Eutreptiaceae</taxon>
        <taxon>Eutreptiella</taxon>
    </lineage>
</organism>
<dbReference type="PROSITE" id="PS00383">
    <property type="entry name" value="TYR_PHOSPHATASE_1"/>
    <property type="match status" value="1"/>
</dbReference>